<reference evidence="2 4" key="1">
    <citation type="journal article" date="2017" name="Arch. Virol.">
        <title>Determination of the complete genomic sequence of grapevine virus H, a novel vitivirus infecting grapevine.</title>
        <authorList>
            <person name="Candresse T."/>
            <person name="Theil S."/>
            <person name="Faure C."/>
            <person name="Marais A."/>
        </authorList>
    </citation>
    <scope>NUCLEOTIDE SEQUENCE [LARGE SCALE GENOMIC DNA]</scope>
    <source>
        <strain evidence="2">TT2016-3</strain>
    </source>
</reference>
<dbReference type="Proteomes" id="UP000290605">
    <property type="component" value="Segment"/>
</dbReference>
<accession>A0A288XS89</accession>
<feature type="region of interest" description="Disordered" evidence="1">
    <location>
        <begin position="87"/>
        <end position="106"/>
    </location>
</feature>
<dbReference type="EMBL" id="MN716768">
    <property type="protein sequence ID" value="QOJ37888.1"/>
    <property type="molecule type" value="Genomic_RNA"/>
</dbReference>
<dbReference type="EMBL" id="MF521889">
    <property type="protein sequence ID" value="ASN77907.1"/>
    <property type="molecule type" value="Genomic_RNA"/>
</dbReference>
<evidence type="ECO:0000313" key="4">
    <source>
        <dbReference type="Proteomes" id="UP000290605"/>
    </source>
</evidence>
<proteinExistence type="predicted"/>
<keyword evidence="4" id="KW-1185">Reference proteome</keyword>
<sequence length="106" mass="12233">MEDPVFLAGRSSYAKKRRRARLGICVCGSIMHNIDNCNKSRLSSAKSDRLDWVKYGRVILEDETRINSAIVRRVALEYNLDIKFEGANAPRHPSRSPEETPEYYSW</sequence>
<evidence type="ECO:0000313" key="3">
    <source>
        <dbReference type="EMBL" id="QOJ37888.1"/>
    </source>
</evidence>
<evidence type="ECO:0000256" key="1">
    <source>
        <dbReference type="SAM" id="MobiDB-lite"/>
    </source>
</evidence>
<dbReference type="OrthoDB" id="23377at10239"/>
<gene>
    <name evidence="3" type="primary">ORF5</name>
    <name evidence="3" type="ORF">GVH_gp5</name>
</gene>
<organism evidence="2 4">
    <name type="scientific">Grapevine virus H</name>
    <dbReference type="NCBI Taxonomy" id="2045345"/>
    <lineage>
        <taxon>Viruses</taxon>
        <taxon>Riboviria</taxon>
        <taxon>Orthornavirae</taxon>
        <taxon>Kitrinoviricota</taxon>
        <taxon>Alsuviricetes</taxon>
        <taxon>Tymovirales</taxon>
        <taxon>Betaflexiviridae</taxon>
        <taxon>Trivirinae</taxon>
        <taxon>Vitivirus</taxon>
        <taxon>Vitivirus etavitis</taxon>
    </lineage>
</organism>
<protein>
    <submittedName>
        <fullName evidence="2">Putative nucleic acid binding protein</fullName>
    </submittedName>
</protein>
<reference evidence="3" key="2">
    <citation type="submission" date="2019-11" db="EMBL/GenBank/DDBJ databases">
        <authorList>
            <person name="Hu R."/>
            <person name="Soltani N."/>
            <person name="Hajimorad R."/>
        </authorList>
    </citation>
    <scope>NUCLEOTIDE SEQUENCE</scope>
    <source>
        <strain evidence="3">Cultivated-TN1</strain>
    </source>
</reference>
<evidence type="ECO:0000313" key="2">
    <source>
        <dbReference type="EMBL" id="ASN77907.1"/>
    </source>
</evidence>
<name>A0A288XS89_9VIRU</name>